<feature type="region of interest" description="Disordered" evidence="1">
    <location>
        <begin position="314"/>
        <end position="494"/>
    </location>
</feature>
<dbReference type="OrthoDB" id="10686525at2759"/>
<dbReference type="Proteomes" id="UP000007148">
    <property type="component" value="Unassembled WGS sequence"/>
</dbReference>
<evidence type="ECO:0000313" key="3">
    <source>
        <dbReference type="Proteomes" id="UP000007148"/>
    </source>
</evidence>
<keyword evidence="3" id="KW-1185">Reference proteome</keyword>
<evidence type="ECO:0000313" key="2">
    <source>
        <dbReference type="EMBL" id="CCA70161.1"/>
    </source>
</evidence>
<feature type="region of interest" description="Disordered" evidence="1">
    <location>
        <begin position="110"/>
        <end position="153"/>
    </location>
</feature>
<organism evidence="2 3">
    <name type="scientific">Serendipita indica (strain DSM 11827)</name>
    <name type="common">Root endophyte fungus</name>
    <name type="synonym">Piriformospora indica</name>
    <dbReference type="NCBI Taxonomy" id="1109443"/>
    <lineage>
        <taxon>Eukaryota</taxon>
        <taxon>Fungi</taxon>
        <taxon>Dikarya</taxon>
        <taxon>Basidiomycota</taxon>
        <taxon>Agaricomycotina</taxon>
        <taxon>Agaricomycetes</taxon>
        <taxon>Sebacinales</taxon>
        <taxon>Serendipitaceae</taxon>
        <taxon>Serendipita</taxon>
    </lineage>
</organism>
<dbReference type="InParanoid" id="G4TFR4"/>
<evidence type="ECO:0000256" key="1">
    <source>
        <dbReference type="SAM" id="MobiDB-lite"/>
    </source>
</evidence>
<gene>
    <name evidence="2" type="ORF">PIIN_04100</name>
</gene>
<dbReference type="EMBL" id="CAFZ01000074">
    <property type="protein sequence ID" value="CCA70161.1"/>
    <property type="molecule type" value="Genomic_DNA"/>
</dbReference>
<feature type="compositionally biased region" description="Basic and acidic residues" evidence="1">
    <location>
        <begin position="372"/>
        <end position="382"/>
    </location>
</feature>
<dbReference type="HOGENOM" id="CLU_450639_0_0_1"/>
<feature type="compositionally biased region" description="Acidic residues" evidence="1">
    <location>
        <begin position="550"/>
        <end position="564"/>
    </location>
</feature>
<dbReference type="AlphaFoldDB" id="G4TFR4"/>
<feature type="compositionally biased region" description="Polar residues" evidence="1">
    <location>
        <begin position="403"/>
        <end position="421"/>
    </location>
</feature>
<name>G4TFR4_SERID</name>
<sequence>MPLVHARNHGTKRRQGSPQALDKRHVSFPRDSPSDDALASRTMLPGVTPAAVGHDQLALGAGVVIVLLLAYISRRQLRNLTSRIARGTATLYHITTSTRETNYSRLPLHEHEEERIESPTSSISSVQISRLDDPAPPYSPNTPFNPPTRTVSLNEDTSLSRSYVRLQAQTPSAPSVLAARLNSTPSMPSNVGAPESHPSGWVSHRGSRPPPINTAPSCSQTVAQPAQHSSGYLLQTESPCATPPPQYSSTNNTPVSSSSGSGTPSINPSEFNQGVIPEYSITIHSSPRSFQYMYDVSGRPIAVHVPDIVLSPVPWLPRADTGSSDRNRKCKYYIGDGAPPGYLEVPSRKRSSSRRRQEKKEKPLPVIPPAEIKLRSEDENIHRRNAKPRPQFTSSSSQEGSSTRNMTEQGTTPMTRCSSLPTRRKPVMVDEAPPPLQRTRSAPSMPPPMPVLPLDLEAVYPSGGSRQAEPEPSPVEFAYGDKKHPVASSEEDEDMPLAQSLLLAMRKKTEELKRVEEVKTKQVSNVIKMQIFGRLSALASRARKAIEHELESDDDDDGEQEEKEEENRWEVAALREKEAHERTMHSRFVTREREVSEAFVIGDEDE</sequence>
<comment type="caution">
    <text evidence="2">The sequence shown here is derived from an EMBL/GenBank/DDBJ whole genome shotgun (WGS) entry which is preliminary data.</text>
</comment>
<feature type="compositionally biased region" description="Basic residues" evidence="1">
    <location>
        <begin position="348"/>
        <end position="357"/>
    </location>
</feature>
<feature type="compositionally biased region" description="Basic residues" evidence="1">
    <location>
        <begin position="1"/>
        <end position="15"/>
    </location>
</feature>
<feature type="region of interest" description="Disordered" evidence="1">
    <location>
        <begin position="547"/>
        <end position="569"/>
    </location>
</feature>
<feature type="region of interest" description="Disordered" evidence="1">
    <location>
        <begin position="182"/>
        <end position="271"/>
    </location>
</feature>
<protein>
    <submittedName>
        <fullName evidence="2">Uncharacterized protein</fullName>
    </submittedName>
</protein>
<reference evidence="2 3" key="1">
    <citation type="journal article" date="2011" name="PLoS Pathog.">
        <title>Endophytic Life Strategies Decoded by Genome and Transcriptome Analyses of the Mutualistic Root Symbiont Piriformospora indica.</title>
        <authorList>
            <person name="Zuccaro A."/>
            <person name="Lahrmann U."/>
            <person name="Guldener U."/>
            <person name="Langen G."/>
            <person name="Pfiffi S."/>
            <person name="Biedenkopf D."/>
            <person name="Wong P."/>
            <person name="Samans B."/>
            <person name="Grimm C."/>
            <person name="Basiewicz M."/>
            <person name="Murat C."/>
            <person name="Martin F."/>
            <person name="Kogel K.H."/>
        </authorList>
    </citation>
    <scope>NUCLEOTIDE SEQUENCE [LARGE SCALE GENOMIC DNA]</scope>
    <source>
        <strain evidence="2 3">DSM 11827</strain>
    </source>
</reference>
<feature type="region of interest" description="Disordered" evidence="1">
    <location>
        <begin position="1"/>
        <end position="37"/>
    </location>
</feature>
<proteinExistence type="predicted"/>
<feature type="compositionally biased region" description="Low complexity" evidence="1">
    <location>
        <begin position="248"/>
        <end position="269"/>
    </location>
</feature>
<feature type="compositionally biased region" description="Pro residues" evidence="1">
    <location>
        <begin position="134"/>
        <end position="146"/>
    </location>
</feature>
<feature type="compositionally biased region" description="Low complexity" evidence="1">
    <location>
        <begin position="118"/>
        <end position="129"/>
    </location>
</feature>
<accession>G4TFR4</accession>
<feature type="compositionally biased region" description="Polar residues" evidence="1">
    <location>
        <begin position="214"/>
        <end position="239"/>
    </location>
</feature>